<dbReference type="KEGG" id="abaw:D5400_08135"/>
<dbReference type="RefSeq" id="WP_126009360.1">
    <property type="nucleotide sequence ID" value="NZ_CP032509.1"/>
</dbReference>
<organism evidence="1 2">
    <name type="scientific">Georhizobium profundi</name>
    <dbReference type="NCBI Taxonomy" id="2341112"/>
    <lineage>
        <taxon>Bacteria</taxon>
        <taxon>Pseudomonadati</taxon>
        <taxon>Pseudomonadota</taxon>
        <taxon>Alphaproteobacteria</taxon>
        <taxon>Hyphomicrobiales</taxon>
        <taxon>Rhizobiaceae</taxon>
        <taxon>Georhizobium</taxon>
    </lineage>
</organism>
<proteinExistence type="predicted"/>
<protein>
    <submittedName>
        <fullName evidence="1">DUF1045 domain-containing protein</fullName>
    </submittedName>
</protein>
<dbReference type="AlphaFoldDB" id="A0A3S9B2V7"/>
<gene>
    <name evidence="1" type="ORF">D5400_08135</name>
</gene>
<sequence length="238" mass="26287">MRYALYFTPPMSDALQRTASRWLGRNAFSGAALDHPDDTGLGIDDIAAITEAPRRYGFHATIKAPFALADGLTKADLLSEIMHFCGELEPFELTPLRIERLGPFFALTPSAPSPALQGFADAVVRRFNRYHAPVSEADRARRNVDRLSERQVAYLDSFGYPYVFEEFRFHMTLTGPVDAGDADRVEAALHQVFAPFLDKPVSLSNLALFVEPEKGAPFSVDSLHPLGSFKAARRAAAQ</sequence>
<dbReference type="Proteomes" id="UP000268192">
    <property type="component" value="Chromosome"/>
</dbReference>
<name>A0A3S9B2V7_9HYPH</name>
<evidence type="ECO:0000313" key="1">
    <source>
        <dbReference type="EMBL" id="AZN71242.1"/>
    </source>
</evidence>
<dbReference type="PIRSF" id="PIRSF033328">
    <property type="entry name" value="Phest_Mll4975"/>
    <property type="match status" value="1"/>
</dbReference>
<dbReference type="EMBL" id="CP032509">
    <property type="protein sequence ID" value="AZN71242.1"/>
    <property type="molecule type" value="Genomic_DNA"/>
</dbReference>
<evidence type="ECO:0000313" key="2">
    <source>
        <dbReference type="Proteomes" id="UP000268192"/>
    </source>
</evidence>
<dbReference type="Pfam" id="PF06299">
    <property type="entry name" value="DUF1045"/>
    <property type="match status" value="1"/>
</dbReference>
<dbReference type="InterPro" id="IPR009389">
    <property type="entry name" value="DUF1045"/>
</dbReference>
<keyword evidence="2" id="KW-1185">Reference proteome</keyword>
<dbReference type="OrthoDB" id="4954742at2"/>
<dbReference type="NCBIfam" id="TIGR03223">
    <property type="entry name" value="Phn_opern_protn"/>
    <property type="match status" value="1"/>
</dbReference>
<reference evidence="1 2" key="1">
    <citation type="submission" date="2018-09" db="EMBL/GenBank/DDBJ databases">
        <title>Marinorhizobium profundi gen. nov., sp. nov., isolated from a deep-sea sediment sample from the New Britain Trench and proposal of Marinorhizobiaceae fam. nov. in the order Rhizobiales of the class Alphaproteobacteria.</title>
        <authorList>
            <person name="Cao J."/>
        </authorList>
    </citation>
    <scope>NUCLEOTIDE SEQUENCE [LARGE SCALE GENOMIC DNA]</scope>
    <source>
        <strain evidence="1 2">WS11</strain>
    </source>
</reference>
<dbReference type="Gene3D" id="3.90.1140.10">
    <property type="entry name" value="Cyclic phosphodiesterase"/>
    <property type="match status" value="1"/>
</dbReference>
<accession>A0A3S9B2V7</accession>